<organism evidence="2">
    <name type="scientific">marine sediment metagenome</name>
    <dbReference type="NCBI Taxonomy" id="412755"/>
    <lineage>
        <taxon>unclassified sequences</taxon>
        <taxon>metagenomes</taxon>
        <taxon>ecological metagenomes</taxon>
    </lineage>
</organism>
<keyword evidence="1" id="KW-1133">Transmembrane helix</keyword>
<feature type="transmembrane region" description="Helical" evidence="1">
    <location>
        <begin position="221"/>
        <end position="246"/>
    </location>
</feature>
<name>X1AFL1_9ZZZZ</name>
<evidence type="ECO:0000313" key="2">
    <source>
        <dbReference type="EMBL" id="GAG71478.1"/>
    </source>
</evidence>
<gene>
    <name evidence="2" type="ORF">S01H4_15768</name>
</gene>
<feature type="transmembrane region" description="Helical" evidence="1">
    <location>
        <begin position="110"/>
        <end position="128"/>
    </location>
</feature>
<dbReference type="SUPFAM" id="SSF53187">
    <property type="entry name" value="Zn-dependent exopeptidases"/>
    <property type="match status" value="1"/>
</dbReference>
<reference evidence="2" key="1">
    <citation type="journal article" date="2014" name="Front. Microbiol.">
        <title>High frequency of phylogenetically diverse reductive dehalogenase-homologous genes in deep subseafloor sedimentary metagenomes.</title>
        <authorList>
            <person name="Kawai M."/>
            <person name="Futagami T."/>
            <person name="Toyoda A."/>
            <person name="Takaki Y."/>
            <person name="Nishi S."/>
            <person name="Hori S."/>
            <person name="Arai W."/>
            <person name="Tsubouchi T."/>
            <person name="Morono Y."/>
            <person name="Uchiyama I."/>
            <person name="Ito T."/>
            <person name="Fujiyama A."/>
            <person name="Inagaki F."/>
            <person name="Takami H."/>
        </authorList>
    </citation>
    <scope>NUCLEOTIDE SEQUENCE</scope>
    <source>
        <strain evidence="2">Expedition CK06-06</strain>
    </source>
</reference>
<comment type="caution">
    <text evidence="2">The sequence shown here is derived from an EMBL/GenBank/DDBJ whole genome shotgun (WGS) entry which is preliminary data.</text>
</comment>
<feature type="transmembrane region" description="Helical" evidence="1">
    <location>
        <begin position="194"/>
        <end position="215"/>
    </location>
</feature>
<dbReference type="EMBL" id="BART01006910">
    <property type="protein sequence ID" value="GAG71478.1"/>
    <property type="molecule type" value="Genomic_DNA"/>
</dbReference>
<sequence>MEFKLKIKLVKTRENKISRNKALNNAHFNEDKLSKYVNTFSFPRLAGSKGEKKAVNLTYKIFQEIGFKKHQIMKQPFTFSDFYSTTLMKFLLTLNLVLVLNLLVFSYIHGAITMVLVIFIMMVVYLIIKGVKHPETSGFWGEYFGETLSSTNVLTKIPAKKISEKDAGNIIISAHLDSKSQSFNTFWRVVLYKITFYSGIMLITDYIFYFIILFGNLDVSFFYTIYGGWISIFLISFSNICLLLAASKINLFKIGE</sequence>
<keyword evidence="1" id="KW-0472">Membrane</keyword>
<dbReference type="AlphaFoldDB" id="X1AFL1"/>
<proteinExistence type="predicted"/>
<dbReference type="Gene3D" id="3.40.630.10">
    <property type="entry name" value="Zn peptidases"/>
    <property type="match status" value="1"/>
</dbReference>
<protein>
    <recommendedName>
        <fullName evidence="3">Peptidase M28 domain-containing protein</fullName>
    </recommendedName>
</protein>
<feature type="transmembrane region" description="Helical" evidence="1">
    <location>
        <begin position="82"/>
        <end position="104"/>
    </location>
</feature>
<evidence type="ECO:0000256" key="1">
    <source>
        <dbReference type="SAM" id="Phobius"/>
    </source>
</evidence>
<evidence type="ECO:0008006" key="3">
    <source>
        <dbReference type="Google" id="ProtNLM"/>
    </source>
</evidence>
<accession>X1AFL1</accession>
<keyword evidence="1" id="KW-0812">Transmembrane</keyword>